<feature type="compositionally biased region" description="Basic and acidic residues" evidence="1">
    <location>
        <begin position="729"/>
        <end position="739"/>
    </location>
</feature>
<sequence length="821" mass="91124">MDHFPLPKGKAHLRIPNLTLGVYTRGPGDFEGYPSRMGWTAEEVAGHSSFGRRPREEVQSFFQNWLYFGCAVEVLAVAGVHLEPSDLVDETGRFVSTRRLPRFIRQMAQPAALILKRVSVFVDTYCLPRNVVAASSGGLGTPSARPCSLTTTSAAPATTGAPRLCSNGACWAKGWCPMDVERSMVDMGIDGHYYLTQMERPEGHISHESCNSSQCTARNVDRETYCQKHVSGESDCGGGVAADMAAVISIIETPAAYLSSVRRGFSDPPFVCISHVWSDGLGNLDENSLLECQLDRIQNAVDAVAQSKDIKGHRRPEHFWLDTLCVPVGAVLVLSSTLEAVASTDSEHDIGLAFYLANWNRRLWTTQEGMLTKVIMVQFADRPVNNDDILYPDVDKSVASDHCVTFPREAGNSIIGDFVVLRDFLRDDLFAPLGLVFKRLGPLTPAIGMVKMRSTSWWSDETICFDLELAKRRMRTFLSMVKVFPRDIIFNTHRRLDEEGFRRRRSYCGLAIGLAGYRSGDHENSSLELKITIIEPKITWKAATEYGVILDQSPTELARMNVRRARIRPPIDRMELELWFEGLHQQSDSNDIVTADAVVGYTTKPSIARDTRIQIQHACIAIVTFLNPFSVSHGSETDSSWETDDDEEDGDDYEDGPDLLTEEDLSDTDSALDSEGEGEDEVSGDDEEGDEDDDSLDSEYLDPIATDDFIPENLSPSEPEDSEEPEPTSEQRLESHISDELGLGPETSEKSKAQEDYETDEVESDPEVGDGEELHMVDEWGFVLEEGPHHSEGSQSPGEGDIFLAADEVGTYIEEGTWFIV</sequence>
<feature type="compositionally biased region" description="Acidic residues" evidence="1">
    <location>
        <begin position="718"/>
        <end position="727"/>
    </location>
</feature>
<comment type="caution">
    <text evidence="2">The sequence shown here is derived from an EMBL/GenBank/DDBJ whole genome shotgun (WGS) entry which is preliminary data.</text>
</comment>
<protein>
    <recommendedName>
        <fullName evidence="4">Heterokaryon incompatibility domain-containing protein</fullName>
    </recommendedName>
</protein>
<name>A0ABQ0GKB7_9PEZI</name>
<dbReference type="PANTHER" id="PTHR39596:SF3">
    <property type="entry name" value="HETEROKARYON INCOMPATIBILITY DOMAIN-CONTAINING PROTEIN"/>
    <property type="match status" value="1"/>
</dbReference>
<feature type="compositionally biased region" description="Acidic residues" evidence="1">
    <location>
        <begin position="756"/>
        <end position="771"/>
    </location>
</feature>
<dbReference type="Proteomes" id="UP001628179">
    <property type="component" value="Unassembled WGS sequence"/>
</dbReference>
<accession>A0ABQ0GKB7</accession>
<evidence type="ECO:0000256" key="1">
    <source>
        <dbReference type="SAM" id="MobiDB-lite"/>
    </source>
</evidence>
<feature type="compositionally biased region" description="Acidic residues" evidence="1">
    <location>
        <begin position="639"/>
        <end position="700"/>
    </location>
</feature>
<gene>
    <name evidence="2" type="ORF">MFIFM68171_08210</name>
</gene>
<dbReference type="RefSeq" id="XP_070919731.1">
    <property type="nucleotide sequence ID" value="XM_071063630.1"/>
</dbReference>
<reference evidence="2 3" key="1">
    <citation type="submission" date="2024-09" db="EMBL/GenBank/DDBJ databases">
        <title>Itraconazole resistance in Madurella fahalii resulting from another homologue of gene encoding cytochrome P450 14-alpha sterol demethylase (CYP51).</title>
        <authorList>
            <person name="Yoshioka I."/>
            <person name="Fahal A.H."/>
            <person name="Kaneko S."/>
            <person name="Yaguchi T."/>
        </authorList>
    </citation>
    <scope>NUCLEOTIDE SEQUENCE [LARGE SCALE GENOMIC DNA]</scope>
    <source>
        <strain evidence="2 3">IFM 68171</strain>
    </source>
</reference>
<dbReference type="GeneID" id="98178953"/>
<feature type="region of interest" description="Disordered" evidence="1">
    <location>
        <begin position="633"/>
        <end position="772"/>
    </location>
</feature>
<evidence type="ECO:0008006" key="4">
    <source>
        <dbReference type="Google" id="ProtNLM"/>
    </source>
</evidence>
<keyword evidence="3" id="KW-1185">Reference proteome</keyword>
<organism evidence="2 3">
    <name type="scientific">Madurella fahalii</name>
    <dbReference type="NCBI Taxonomy" id="1157608"/>
    <lineage>
        <taxon>Eukaryota</taxon>
        <taxon>Fungi</taxon>
        <taxon>Dikarya</taxon>
        <taxon>Ascomycota</taxon>
        <taxon>Pezizomycotina</taxon>
        <taxon>Sordariomycetes</taxon>
        <taxon>Sordariomycetidae</taxon>
        <taxon>Sordariales</taxon>
        <taxon>Sordariales incertae sedis</taxon>
        <taxon>Madurella</taxon>
    </lineage>
</organism>
<evidence type="ECO:0000313" key="2">
    <source>
        <dbReference type="EMBL" id="GAB1318000.1"/>
    </source>
</evidence>
<evidence type="ECO:0000313" key="3">
    <source>
        <dbReference type="Proteomes" id="UP001628179"/>
    </source>
</evidence>
<dbReference type="EMBL" id="BAAFSV010000004">
    <property type="protein sequence ID" value="GAB1318000.1"/>
    <property type="molecule type" value="Genomic_DNA"/>
</dbReference>
<proteinExistence type="predicted"/>
<dbReference type="PANTHER" id="PTHR39596">
    <property type="match status" value="1"/>
</dbReference>